<gene>
    <name evidence="2" type="ORF">C8259_25325</name>
</gene>
<evidence type="ECO:0000313" key="2">
    <source>
        <dbReference type="EMBL" id="PSR59944.1"/>
    </source>
</evidence>
<evidence type="ECO:0000259" key="1">
    <source>
        <dbReference type="Pfam" id="PF01966"/>
    </source>
</evidence>
<protein>
    <submittedName>
        <fullName evidence="2">HD domain-containing protein</fullName>
    </submittedName>
</protein>
<name>A0A2T2YWR6_9NOCA</name>
<comment type="caution">
    <text evidence="2">The sequence shown here is derived from an EMBL/GenBank/DDBJ whole genome shotgun (WGS) entry which is preliminary data.</text>
</comment>
<dbReference type="SUPFAM" id="SSF109604">
    <property type="entry name" value="HD-domain/PDEase-like"/>
    <property type="match status" value="1"/>
</dbReference>
<dbReference type="InterPro" id="IPR006674">
    <property type="entry name" value="HD_domain"/>
</dbReference>
<dbReference type="Pfam" id="PF01966">
    <property type="entry name" value="HD"/>
    <property type="match status" value="1"/>
</dbReference>
<dbReference type="RefSeq" id="WP_063025836.1">
    <property type="nucleotide sequence ID" value="NZ_PYHS01000015.1"/>
</dbReference>
<reference evidence="2 3" key="1">
    <citation type="submission" date="2018-02" db="EMBL/GenBank/DDBJ databases">
        <title>8 Nocardia nova and 1 Nocardia cyriacigeorgica strain used for evolution to TMP-SMX.</title>
        <authorList>
            <person name="Mehta H."/>
            <person name="Weng J."/>
            <person name="Shamoo Y."/>
        </authorList>
    </citation>
    <scope>NUCLEOTIDE SEQUENCE [LARGE SCALE GENOMIC DNA]</scope>
    <source>
        <strain evidence="2 3">ATCC 33727</strain>
    </source>
</reference>
<evidence type="ECO:0000313" key="3">
    <source>
        <dbReference type="Proteomes" id="UP000241647"/>
    </source>
</evidence>
<dbReference type="AlphaFoldDB" id="A0A2T2YWR6"/>
<dbReference type="EMBL" id="PYHS01000015">
    <property type="protein sequence ID" value="PSR59944.1"/>
    <property type="molecule type" value="Genomic_DNA"/>
</dbReference>
<organism evidence="2 3">
    <name type="scientific">Nocardia nova</name>
    <dbReference type="NCBI Taxonomy" id="37330"/>
    <lineage>
        <taxon>Bacteria</taxon>
        <taxon>Bacillati</taxon>
        <taxon>Actinomycetota</taxon>
        <taxon>Actinomycetes</taxon>
        <taxon>Mycobacteriales</taxon>
        <taxon>Nocardiaceae</taxon>
        <taxon>Nocardia</taxon>
    </lineage>
</organism>
<dbReference type="Proteomes" id="UP000241647">
    <property type="component" value="Unassembled WGS sequence"/>
</dbReference>
<feature type="domain" description="HD" evidence="1">
    <location>
        <begin position="26"/>
        <end position="108"/>
    </location>
</feature>
<dbReference type="Gene3D" id="1.10.3210.10">
    <property type="entry name" value="Hypothetical protein af1432"/>
    <property type="match status" value="1"/>
</dbReference>
<sequence length="180" mass="19865">MTGNDLAGWAAELAQEQLHGLPRRWRHVAGVARRAALATGFVDDAAMLVASAWLHDIGYAPELVRTGFHPVDGATYLAQIGASDRLCALVANHSCACVEARNRGVPLEWEDEQTSLRDALWWADMTTTAAGDDTTFDERVADVYRRYGPDHVVSRSIREATPDLREAVTRTEGRLRSHVK</sequence>
<accession>A0A2T2YWR6</accession>
<proteinExistence type="predicted"/>